<dbReference type="CDD" id="cd07560">
    <property type="entry name" value="Peptidase_S41_CPP"/>
    <property type="match status" value="1"/>
</dbReference>
<dbReference type="Gene3D" id="3.30.750.44">
    <property type="match status" value="1"/>
</dbReference>
<organism evidence="7 8">
    <name type="scientific">Hornefia porci</name>
    <dbReference type="NCBI Taxonomy" id="2652292"/>
    <lineage>
        <taxon>Bacteria</taxon>
        <taxon>Bacillati</taxon>
        <taxon>Bacillota</taxon>
        <taxon>Clostridia</taxon>
        <taxon>Peptostreptococcales</taxon>
        <taxon>Anaerovoracaceae</taxon>
        <taxon>Hornefia</taxon>
    </lineage>
</organism>
<dbReference type="SUPFAM" id="SSF50156">
    <property type="entry name" value="PDZ domain-like"/>
    <property type="match status" value="1"/>
</dbReference>
<dbReference type="Proteomes" id="UP000187404">
    <property type="component" value="Unassembled WGS sequence"/>
</dbReference>
<evidence type="ECO:0000256" key="4">
    <source>
        <dbReference type="ARBA" id="ARBA00022825"/>
    </source>
</evidence>
<sequence>MEQMIKTEKKKMIRVIVCTVILTLLAAGAGFLAFCKIGGMAFVNSDTYRRNAAIAEKYSKLYTIQKKINTNGYYKVSETKQMNAIYKALVKSVGDKYSVYFTAKEAKEWDNYVNGTFYGIGIVFSEDEDGNYVINDVMDESPAKSAGLKKNDIIRKVDGKTYPDTTALKKAITGKQGTRVRVTYERGGAEKTVSIIRGEVREITVKGTMLKGKIGYIRISSFAEKTAEEFKTELKALEKKNPKGVIIDIRANGGGYANQGIEIADMLLPEGTITYVRDRNGKKTYFNSDESSTRLKYVLLVDGNTASTSELLAAAVKDNRGGKLVGVTTFGKGIMQAEYPFRDGSALKLTTHQYFSPKGHQINGKGVRPDYVVKLKSSDTTDRQLQKAMDLLK</sequence>
<dbReference type="PANTHER" id="PTHR32060:SF30">
    <property type="entry name" value="CARBOXY-TERMINAL PROCESSING PROTEASE CTPA"/>
    <property type="match status" value="1"/>
</dbReference>
<dbReference type="InterPro" id="IPR036034">
    <property type="entry name" value="PDZ_sf"/>
</dbReference>
<feature type="domain" description="PDZ" evidence="6">
    <location>
        <begin position="114"/>
        <end position="199"/>
    </location>
</feature>
<name>A0A1Q9JKU4_9FIRM</name>
<protein>
    <recommendedName>
        <fullName evidence="6">PDZ domain-containing protein</fullName>
    </recommendedName>
</protein>
<evidence type="ECO:0000259" key="6">
    <source>
        <dbReference type="PROSITE" id="PS50106"/>
    </source>
</evidence>
<keyword evidence="4 5" id="KW-0720">Serine protease</keyword>
<keyword evidence="3 5" id="KW-0378">Hydrolase</keyword>
<comment type="caution">
    <text evidence="7">The sequence shown here is derived from an EMBL/GenBank/DDBJ whole genome shotgun (WGS) entry which is preliminary data.</text>
</comment>
<dbReference type="EMBL" id="MJIE01000001">
    <property type="protein sequence ID" value="OLR56840.1"/>
    <property type="molecule type" value="Genomic_DNA"/>
</dbReference>
<keyword evidence="8" id="KW-1185">Reference proteome</keyword>
<proteinExistence type="inferred from homology"/>
<reference evidence="7 8" key="1">
    <citation type="journal article" date="2016" name="Appl. Environ. Microbiol.">
        <title>Function and Phylogeny of Bacterial Butyryl Coenzyme A:Acetate Transferases and Their Diversity in the Proximal Colon of Swine.</title>
        <authorList>
            <person name="Trachsel J."/>
            <person name="Bayles D.O."/>
            <person name="Looft T."/>
            <person name="Levine U.Y."/>
            <person name="Allen H.K."/>
        </authorList>
    </citation>
    <scope>NUCLEOTIDE SEQUENCE [LARGE SCALE GENOMIC DNA]</scope>
    <source>
        <strain evidence="7 8">68-3-10</strain>
    </source>
</reference>
<gene>
    <name evidence="7" type="ORF">BHK98_12660</name>
</gene>
<dbReference type="Gene3D" id="2.30.42.10">
    <property type="match status" value="1"/>
</dbReference>
<dbReference type="Pfam" id="PF03572">
    <property type="entry name" value="Peptidase_S41"/>
    <property type="match status" value="1"/>
</dbReference>
<dbReference type="Pfam" id="PF13180">
    <property type="entry name" value="PDZ_2"/>
    <property type="match status" value="1"/>
</dbReference>
<evidence type="ECO:0000256" key="1">
    <source>
        <dbReference type="ARBA" id="ARBA00009179"/>
    </source>
</evidence>
<dbReference type="PANTHER" id="PTHR32060">
    <property type="entry name" value="TAIL-SPECIFIC PROTEASE"/>
    <property type="match status" value="1"/>
</dbReference>
<dbReference type="SUPFAM" id="SSF52096">
    <property type="entry name" value="ClpP/crotonase"/>
    <property type="match status" value="1"/>
</dbReference>
<evidence type="ECO:0000256" key="2">
    <source>
        <dbReference type="ARBA" id="ARBA00022670"/>
    </source>
</evidence>
<dbReference type="InterPro" id="IPR005151">
    <property type="entry name" value="Tail-specific_protease"/>
</dbReference>
<evidence type="ECO:0000256" key="5">
    <source>
        <dbReference type="RuleBase" id="RU004404"/>
    </source>
</evidence>
<dbReference type="InterPro" id="IPR004447">
    <property type="entry name" value="Peptidase_S41A"/>
</dbReference>
<dbReference type="NCBIfam" id="TIGR00225">
    <property type="entry name" value="prc"/>
    <property type="match status" value="1"/>
</dbReference>
<dbReference type="GO" id="GO:0008236">
    <property type="term" value="F:serine-type peptidase activity"/>
    <property type="evidence" value="ECO:0007669"/>
    <property type="project" value="UniProtKB-KW"/>
</dbReference>
<dbReference type="STRING" id="1261640.BHK98_12660"/>
<dbReference type="SMART" id="SM00245">
    <property type="entry name" value="TSPc"/>
    <property type="match status" value="1"/>
</dbReference>
<dbReference type="PROSITE" id="PS50106">
    <property type="entry name" value="PDZ"/>
    <property type="match status" value="1"/>
</dbReference>
<dbReference type="GO" id="GO:0007165">
    <property type="term" value="P:signal transduction"/>
    <property type="evidence" value="ECO:0007669"/>
    <property type="project" value="TreeGrafter"/>
</dbReference>
<dbReference type="GO" id="GO:0030288">
    <property type="term" value="C:outer membrane-bounded periplasmic space"/>
    <property type="evidence" value="ECO:0007669"/>
    <property type="project" value="TreeGrafter"/>
</dbReference>
<accession>A0A1Q9JKU4</accession>
<dbReference type="InterPro" id="IPR029045">
    <property type="entry name" value="ClpP/crotonase-like_dom_sf"/>
</dbReference>
<dbReference type="SMART" id="SM00228">
    <property type="entry name" value="PDZ"/>
    <property type="match status" value="1"/>
</dbReference>
<evidence type="ECO:0000313" key="8">
    <source>
        <dbReference type="Proteomes" id="UP000187404"/>
    </source>
</evidence>
<keyword evidence="2 5" id="KW-0645">Protease</keyword>
<evidence type="ECO:0000313" key="7">
    <source>
        <dbReference type="EMBL" id="OLR56840.1"/>
    </source>
</evidence>
<dbReference type="InterPro" id="IPR001478">
    <property type="entry name" value="PDZ"/>
</dbReference>
<evidence type="ECO:0000256" key="3">
    <source>
        <dbReference type="ARBA" id="ARBA00022801"/>
    </source>
</evidence>
<dbReference type="GO" id="GO:0006508">
    <property type="term" value="P:proteolysis"/>
    <property type="evidence" value="ECO:0007669"/>
    <property type="project" value="UniProtKB-KW"/>
</dbReference>
<dbReference type="Gene3D" id="3.90.226.10">
    <property type="entry name" value="2-enoyl-CoA Hydratase, Chain A, domain 1"/>
    <property type="match status" value="1"/>
</dbReference>
<dbReference type="AlphaFoldDB" id="A0A1Q9JKU4"/>
<dbReference type="GO" id="GO:0004175">
    <property type="term" value="F:endopeptidase activity"/>
    <property type="evidence" value="ECO:0007669"/>
    <property type="project" value="TreeGrafter"/>
</dbReference>
<comment type="similarity">
    <text evidence="1 5">Belongs to the peptidase S41A family.</text>
</comment>